<proteinExistence type="predicted"/>
<keyword evidence="3" id="KW-1185">Reference proteome</keyword>
<reference evidence="2 3" key="1">
    <citation type="submission" date="2016-07" db="EMBL/GenBank/DDBJ databases">
        <title>Comparative genomics of the Campylobacter concisus group.</title>
        <authorList>
            <person name="Miller W.G."/>
            <person name="Yee E."/>
            <person name="Chapman M.H."/>
            <person name="Huynh S."/>
            <person name="Bono J.L."/>
            <person name="On S.L.W."/>
            <person name="StLeger J."/>
            <person name="Foster G."/>
            <person name="Parker C.T."/>
        </authorList>
    </citation>
    <scope>NUCLEOTIDE SEQUENCE [LARGE SCALE GENOMIC DNA]</scope>
    <source>
        <strain evidence="2 3">CCUG 21559</strain>
    </source>
</reference>
<name>A0A6G5QEV1_9BACT</name>
<dbReference type="InterPro" id="IPR029058">
    <property type="entry name" value="AB_hydrolase_fold"/>
</dbReference>
<dbReference type="Pfam" id="PF11144">
    <property type="entry name" value="DUF2920"/>
    <property type="match status" value="1"/>
</dbReference>
<dbReference type="PROSITE" id="PS00708">
    <property type="entry name" value="PRO_ENDOPEP_SER"/>
    <property type="match status" value="1"/>
</dbReference>
<dbReference type="Proteomes" id="UP000503264">
    <property type="component" value="Chromosome"/>
</dbReference>
<dbReference type="InterPro" id="IPR022605">
    <property type="entry name" value="DUF2920"/>
</dbReference>
<evidence type="ECO:0000313" key="2">
    <source>
        <dbReference type="EMBL" id="QCD44181.1"/>
    </source>
</evidence>
<sequence length="413" mass="46567">MLVNQTYEISSCDDVELGIKRDSKLEFRLCYDDSQDLKAIVFIVPGLGGDVDEQYREHLAQGVAADYGVAVVSVNYHCIGNRPHIGAGYTLDEIDWAILQNSLKTAGMVLPPPIKLENFTTLDTIAVLLQAINDDIEEKKLKNELDSDFKMGVHLSLVPTKGEYQNFGIMQSLDILNALLFVKNLDGFSNLPVVMVGGSHGGYLAHMTAKMAPWLIDGVIDNSSYAKHLWRLIGFGKQIDYRKFSCYMADNFFKNINVYASDKTHWTLDKNSPNYFSPAHEEIRDILNLAHLKTQSEYKKPIYISYHCTKDTNIAPADDKARLYEILNSLGFDATLNMISDESQIDGRFIKSLSHGMGMSYKLLIQKELSNLLSKINKTQISSKNSISYISDDKVFKFSQEDDRIKLEISLTK</sequence>
<dbReference type="InterPro" id="IPR002471">
    <property type="entry name" value="Pept_S9_AS"/>
</dbReference>
<accession>A0A6G5QEV1</accession>
<dbReference type="SUPFAM" id="SSF53474">
    <property type="entry name" value="alpha/beta-Hydrolases"/>
    <property type="match status" value="1"/>
</dbReference>
<evidence type="ECO:0000313" key="3">
    <source>
        <dbReference type="Proteomes" id="UP000503264"/>
    </source>
</evidence>
<dbReference type="EMBL" id="CP012542">
    <property type="protein sequence ID" value="QCD44181.1"/>
    <property type="molecule type" value="Genomic_DNA"/>
</dbReference>
<dbReference type="Gene3D" id="3.40.50.1820">
    <property type="entry name" value="alpha/beta hydrolase"/>
    <property type="match status" value="1"/>
</dbReference>
<dbReference type="GO" id="GO:0006508">
    <property type="term" value="P:proteolysis"/>
    <property type="evidence" value="ECO:0007669"/>
    <property type="project" value="InterPro"/>
</dbReference>
<protein>
    <submittedName>
        <fullName evidence="2">Putative DUF2920 domain protein</fullName>
    </submittedName>
</protein>
<evidence type="ECO:0000256" key="1">
    <source>
        <dbReference type="ARBA" id="ARBA00022801"/>
    </source>
</evidence>
<dbReference type="RefSeq" id="WP_171993414.1">
    <property type="nucleotide sequence ID" value="NZ_CP012542.1"/>
</dbReference>
<gene>
    <name evidence="2" type="ORF">CMUC_0368</name>
</gene>
<organism evidence="2 3">
    <name type="scientific">Campylobacter mucosalis CCUG 21559</name>
    <dbReference type="NCBI Taxonomy" id="1032067"/>
    <lineage>
        <taxon>Bacteria</taxon>
        <taxon>Pseudomonadati</taxon>
        <taxon>Campylobacterota</taxon>
        <taxon>Epsilonproteobacteria</taxon>
        <taxon>Campylobacterales</taxon>
        <taxon>Campylobacteraceae</taxon>
        <taxon>Campylobacter</taxon>
    </lineage>
</organism>
<dbReference type="GO" id="GO:0004252">
    <property type="term" value="F:serine-type endopeptidase activity"/>
    <property type="evidence" value="ECO:0007669"/>
    <property type="project" value="InterPro"/>
</dbReference>
<keyword evidence="1" id="KW-0378">Hydrolase</keyword>
<dbReference type="AlphaFoldDB" id="A0A6G5QEV1"/>